<dbReference type="InterPro" id="IPR036966">
    <property type="entry name" value="CBM3_sf"/>
</dbReference>
<dbReference type="RefSeq" id="WP_285432989.1">
    <property type="nucleotide sequence ID" value="NZ_JASJUS010000012.1"/>
</dbReference>
<dbReference type="Proteomes" id="UP001241926">
    <property type="component" value="Unassembled WGS sequence"/>
</dbReference>
<dbReference type="EMBL" id="JASJUS010000012">
    <property type="protein sequence ID" value="MDL2077778.1"/>
    <property type="molecule type" value="Genomic_DNA"/>
</dbReference>
<keyword evidence="3" id="KW-1185">Reference proteome</keyword>
<dbReference type="SUPFAM" id="SSF49899">
    <property type="entry name" value="Concanavalin A-like lectins/glucanases"/>
    <property type="match status" value="1"/>
</dbReference>
<organism evidence="2 3">
    <name type="scientific">Streptomyces fuscus</name>
    <dbReference type="NCBI Taxonomy" id="3048495"/>
    <lineage>
        <taxon>Bacteria</taxon>
        <taxon>Bacillati</taxon>
        <taxon>Actinomycetota</taxon>
        <taxon>Actinomycetes</taxon>
        <taxon>Kitasatosporales</taxon>
        <taxon>Streptomycetaceae</taxon>
        <taxon>Streptomyces</taxon>
    </lineage>
</organism>
<dbReference type="InterPro" id="IPR013320">
    <property type="entry name" value="ConA-like_dom_sf"/>
</dbReference>
<evidence type="ECO:0000313" key="2">
    <source>
        <dbReference type="EMBL" id="MDL2077778.1"/>
    </source>
</evidence>
<sequence>MASRRQPRRRSGIARAFKVLLVVALLAGGVLAAKPVWNHFNPEDPELTVRYRTQTKAEADAVRPWLEVFNTSEKPVPLSEVSLRYYFTADGDASYAFNCVEAAVGCSNLTGSVVAMDTPSEEADHYLQLGFTEKAGVLKPGANSRGLEIQLYRTDHKPVRQDGDWSFDDTKRTYQNSDRVPAYKRGALVWGKEPGGEGGEASAKPVSKAVPELPEGAFFDDFHYRGPKDTALFKHGWLVRTSKGGPGIENTWTAKGVSFPGDKETPGGQVLNLRAATDGSTAGTEQSALGTKEAKFRTGTYAARVHFTDRPTTGENGDHVNQTFFTIGGSGSRYAELDIEYMPNGGWGAPGPKADTTTWRNADEGDRVTSKTERSLAGWHTMVITVKKDSVTYSLDGKTLYRSGADYAPRAAMAVNFNTWFVDLPFTGDRAWDMKVDWFYHQSGKVLTAEQAEAAAEEFRGDGVGWFDTMPSDS</sequence>
<accession>A0ABT7IYV4</accession>
<evidence type="ECO:0000259" key="1">
    <source>
        <dbReference type="PROSITE" id="PS51172"/>
    </source>
</evidence>
<dbReference type="PROSITE" id="PS51172">
    <property type="entry name" value="CBM3"/>
    <property type="match status" value="1"/>
</dbReference>
<feature type="domain" description="CBM3" evidence="1">
    <location>
        <begin position="42"/>
        <end position="195"/>
    </location>
</feature>
<dbReference type="InterPro" id="IPR008965">
    <property type="entry name" value="CBM2/CBM3_carb-bd_dom_sf"/>
</dbReference>
<dbReference type="Pfam" id="PF00942">
    <property type="entry name" value="CBM_3"/>
    <property type="match status" value="1"/>
</dbReference>
<dbReference type="Gene3D" id="2.60.40.710">
    <property type="entry name" value="Endoglucanase-like"/>
    <property type="match status" value="1"/>
</dbReference>
<protein>
    <submittedName>
        <fullName evidence="2">Cellulose binding domain-containing protein</fullName>
    </submittedName>
</protein>
<name>A0ABT7IYV4_9ACTN</name>
<comment type="caution">
    <text evidence="2">The sequence shown here is derived from an EMBL/GenBank/DDBJ whole genome shotgun (WGS) entry which is preliminary data.</text>
</comment>
<dbReference type="CDD" id="cd00413">
    <property type="entry name" value="Glyco_hydrolase_16"/>
    <property type="match status" value="1"/>
</dbReference>
<evidence type="ECO:0000313" key="3">
    <source>
        <dbReference type="Proteomes" id="UP001241926"/>
    </source>
</evidence>
<dbReference type="InterPro" id="IPR001956">
    <property type="entry name" value="CBM3"/>
</dbReference>
<proteinExistence type="predicted"/>
<dbReference type="Gene3D" id="2.60.120.200">
    <property type="match status" value="1"/>
</dbReference>
<dbReference type="SMART" id="SM01067">
    <property type="entry name" value="CBM_3"/>
    <property type="match status" value="1"/>
</dbReference>
<gene>
    <name evidence="2" type="ORF">QNN03_15160</name>
</gene>
<reference evidence="2 3" key="1">
    <citation type="submission" date="2023-05" db="EMBL/GenBank/DDBJ databases">
        <title>Streptomyces fuscus sp. nov., a brown-black pigment producing actinomyces isolated from dry sand of Sea duck farm.</title>
        <authorList>
            <person name="Xie J."/>
            <person name="Shen N."/>
        </authorList>
    </citation>
    <scope>NUCLEOTIDE SEQUENCE [LARGE SCALE GENOMIC DNA]</scope>
    <source>
        <strain evidence="2 3">GXMU-J15</strain>
    </source>
</reference>
<dbReference type="SUPFAM" id="SSF49384">
    <property type="entry name" value="Carbohydrate-binding domain"/>
    <property type="match status" value="1"/>
</dbReference>